<evidence type="ECO:0000256" key="2">
    <source>
        <dbReference type="SAM" id="Phobius"/>
    </source>
</evidence>
<keyword evidence="2" id="KW-0472">Membrane</keyword>
<protein>
    <submittedName>
        <fullName evidence="3">Uncharacterized protein</fullName>
    </submittedName>
</protein>
<evidence type="ECO:0000313" key="3">
    <source>
        <dbReference type="EnsemblPlants" id="TuG1812G0600002927.01.T01"/>
    </source>
</evidence>
<evidence type="ECO:0000256" key="1">
    <source>
        <dbReference type="SAM" id="MobiDB-lite"/>
    </source>
</evidence>
<accession>A0A8R7QQ09</accession>
<keyword evidence="2" id="KW-1133">Transmembrane helix</keyword>
<organism evidence="3 4">
    <name type="scientific">Triticum urartu</name>
    <name type="common">Red wild einkorn</name>
    <name type="synonym">Crithodium urartu</name>
    <dbReference type="NCBI Taxonomy" id="4572"/>
    <lineage>
        <taxon>Eukaryota</taxon>
        <taxon>Viridiplantae</taxon>
        <taxon>Streptophyta</taxon>
        <taxon>Embryophyta</taxon>
        <taxon>Tracheophyta</taxon>
        <taxon>Spermatophyta</taxon>
        <taxon>Magnoliopsida</taxon>
        <taxon>Liliopsida</taxon>
        <taxon>Poales</taxon>
        <taxon>Poaceae</taxon>
        <taxon>BOP clade</taxon>
        <taxon>Pooideae</taxon>
        <taxon>Triticodae</taxon>
        <taxon>Triticeae</taxon>
        <taxon>Triticinae</taxon>
        <taxon>Triticum</taxon>
    </lineage>
</organism>
<dbReference type="Gramene" id="TuG1812G0600002927.01.T01">
    <property type="protein sequence ID" value="TuG1812G0600002927.01.T01"/>
    <property type="gene ID" value="TuG1812G0600002927.01"/>
</dbReference>
<feature type="compositionally biased region" description="Basic and acidic residues" evidence="1">
    <location>
        <begin position="177"/>
        <end position="186"/>
    </location>
</feature>
<evidence type="ECO:0000313" key="4">
    <source>
        <dbReference type="Proteomes" id="UP000015106"/>
    </source>
</evidence>
<feature type="compositionally biased region" description="Basic residues" evidence="1">
    <location>
        <begin position="150"/>
        <end position="164"/>
    </location>
</feature>
<feature type="region of interest" description="Disordered" evidence="1">
    <location>
        <begin position="122"/>
        <end position="234"/>
    </location>
</feature>
<dbReference type="AlphaFoldDB" id="A0A8R7QQ09"/>
<reference evidence="3" key="3">
    <citation type="submission" date="2022-06" db="UniProtKB">
        <authorList>
            <consortium name="EnsemblPlants"/>
        </authorList>
    </citation>
    <scope>IDENTIFICATION</scope>
</reference>
<proteinExistence type="predicted"/>
<dbReference type="Proteomes" id="UP000015106">
    <property type="component" value="Chromosome 6"/>
</dbReference>
<keyword evidence="4" id="KW-1185">Reference proteome</keyword>
<reference evidence="3" key="2">
    <citation type="submission" date="2018-03" db="EMBL/GenBank/DDBJ databases">
        <title>The Triticum urartu genome reveals the dynamic nature of wheat genome evolution.</title>
        <authorList>
            <person name="Ling H."/>
            <person name="Ma B."/>
            <person name="Shi X."/>
            <person name="Liu H."/>
            <person name="Dong L."/>
            <person name="Sun H."/>
            <person name="Cao Y."/>
            <person name="Gao Q."/>
            <person name="Zheng S."/>
            <person name="Li Y."/>
            <person name="Yu Y."/>
            <person name="Du H."/>
            <person name="Qi M."/>
            <person name="Li Y."/>
            <person name="Yu H."/>
            <person name="Cui Y."/>
            <person name="Wang N."/>
            <person name="Chen C."/>
            <person name="Wu H."/>
            <person name="Zhao Y."/>
            <person name="Zhang J."/>
            <person name="Li Y."/>
            <person name="Zhou W."/>
            <person name="Zhang B."/>
            <person name="Hu W."/>
            <person name="Eijk M."/>
            <person name="Tang J."/>
            <person name="Witsenboer H."/>
            <person name="Zhao S."/>
            <person name="Li Z."/>
            <person name="Zhang A."/>
            <person name="Wang D."/>
            <person name="Liang C."/>
        </authorList>
    </citation>
    <scope>NUCLEOTIDE SEQUENCE [LARGE SCALE GENOMIC DNA]</scope>
    <source>
        <strain evidence="3">cv. G1812</strain>
    </source>
</reference>
<sequence>MCVITYTFDIQRFNKSKHGVFIIHSNAIRLSRDLLVPETLAISYRQQRITGNFEFTDAAYSLPLDCGDTVCCDCSCSSSTVLTTAWVTATLPQPATFTRRHRSPLTAPHRLASTALHIWTSRLPHQSARTPLQRARRTSPKLSTSARLQRVARRRPPPRSRASRHLSTVTLPACSASRDRHRETDTSRAPSTRVAPHWTKDADPTPSAAASPHRVNTTAPPPPPRTTTLRRPSAERFPGLVTVTLPRLPWSVPSWMSVSTPSTTTTNMWWTATAEEDPPGLGPTSSIAIWCGLAIPFWLFWLVSYRGVKRRLVMRSID</sequence>
<name>A0A8R7QQ09_TRIUA</name>
<keyword evidence="2" id="KW-0812">Transmembrane</keyword>
<dbReference type="EnsemblPlants" id="TuG1812G0600002927.01.T01">
    <property type="protein sequence ID" value="TuG1812G0600002927.01.T01"/>
    <property type="gene ID" value="TuG1812G0600002927.01"/>
</dbReference>
<feature type="transmembrane region" description="Helical" evidence="2">
    <location>
        <begin position="287"/>
        <end position="305"/>
    </location>
</feature>
<reference evidence="4" key="1">
    <citation type="journal article" date="2013" name="Nature">
        <title>Draft genome of the wheat A-genome progenitor Triticum urartu.</title>
        <authorList>
            <person name="Ling H.Q."/>
            <person name="Zhao S."/>
            <person name="Liu D."/>
            <person name="Wang J."/>
            <person name="Sun H."/>
            <person name="Zhang C."/>
            <person name="Fan H."/>
            <person name="Li D."/>
            <person name="Dong L."/>
            <person name="Tao Y."/>
            <person name="Gao C."/>
            <person name="Wu H."/>
            <person name="Li Y."/>
            <person name="Cui Y."/>
            <person name="Guo X."/>
            <person name="Zheng S."/>
            <person name="Wang B."/>
            <person name="Yu K."/>
            <person name="Liang Q."/>
            <person name="Yang W."/>
            <person name="Lou X."/>
            <person name="Chen J."/>
            <person name="Feng M."/>
            <person name="Jian J."/>
            <person name="Zhang X."/>
            <person name="Luo G."/>
            <person name="Jiang Y."/>
            <person name="Liu J."/>
            <person name="Wang Z."/>
            <person name="Sha Y."/>
            <person name="Zhang B."/>
            <person name="Wu H."/>
            <person name="Tang D."/>
            <person name="Shen Q."/>
            <person name="Xue P."/>
            <person name="Zou S."/>
            <person name="Wang X."/>
            <person name="Liu X."/>
            <person name="Wang F."/>
            <person name="Yang Y."/>
            <person name="An X."/>
            <person name="Dong Z."/>
            <person name="Zhang K."/>
            <person name="Zhang X."/>
            <person name="Luo M.C."/>
            <person name="Dvorak J."/>
            <person name="Tong Y."/>
            <person name="Wang J."/>
            <person name="Yang H."/>
            <person name="Li Z."/>
            <person name="Wang D."/>
            <person name="Zhang A."/>
            <person name="Wang J."/>
        </authorList>
    </citation>
    <scope>NUCLEOTIDE SEQUENCE</scope>
    <source>
        <strain evidence="4">cv. G1812</strain>
    </source>
</reference>